<proteinExistence type="predicted"/>
<comment type="caution">
    <text evidence="1">The sequence shown here is derived from an EMBL/GenBank/DDBJ whole genome shotgun (WGS) entry which is preliminary data.</text>
</comment>
<feature type="non-terminal residue" evidence="1">
    <location>
        <position position="1"/>
    </location>
</feature>
<feature type="non-terminal residue" evidence="1">
    <location>
        <position position="59"/>
    </location>
</feature>
<protein>
    <submittedName>
        <fullName evidence="1">Uncharacterized protein</fullName>
    </submittedName>
</protein>
<dbReference type="Proteomes" id="UP001233999">
    <property type="component" value="Unassembled WGS sequence"/>
</dbReference>
<reference evidence="1" key="1">
    <citation type="journal article" date="2023" name="IScience">
        <title>Live-bearing cockroach genome reveals convergent evolutionary mechanisms linked to viviparity in insects and beyond.</title>
        <authorList>
            <person name="Fouks B."/>
            <person name="Harrison M.C."/>
            <person name="Mikhailova A.A."/>
            <person name="Marchal E."/>
            <person name="English S."/>
            <person name="Carruthers M."/>
            <person name="Jennings E.C."/>
            <person name="Chiamaka E.L."/>
            <person name="Frigard R.A."/>
            <person name="Pippel M."/>
            <person name="Attardo G.M."/>
            <person name="Benoit J.B."/>
            <person name="Bornberg-Bauer E."/>
            <person name="Tobe S.S."/>
        </authorList>
    </citation>
    <scope>NUCLEOTIDE SEQUENCE</scope>
    <source>
        <strain evidence="1">Stay&amp;Tobe</strain>
    </source>
</reference>
<keyword evidence="2" id="KW-1185">Reference proteome</keyword>
<organism evidence="1 2">
    <name type="scientific">Diploptera punctata</name>
    <name type="common">Pacific beetle cockroach</name>
    <dbReference type="NCBI Taxonomy" id="6984"/>
    <lineage>
        <taxon>Eukaryota</taxon>
        <taxon>Metazoa</taxon>
        <taxon>Ecdysozoa</taxon>
        <taxon>Arthropoda</taxon>
        <taxon>Hexapoda</taxon>
        <taxon>Insecta</taxon>
        <taxon>Pterygota</taxon>
        <taxon>Neoptera</taxon>
        <taxon>Polyneoptera</taxon>
        <taxon>Dictyoptera</taxon>
        <taxon>Blattodea</taxon>
        <taxon>Blaberoidea</taxon>
        <taxon>Blaberidae</taxon>
        <taxon>Diplopterinae</taxon>
        <taxon>Diploptera</taxon>
    </lineage>
</organism>
<evidence type="ECO:0000313" key="2">
    <source>
        <dbReference type="Proteomes" id="UP001233999"/>
    </source>
</evidence>
<name>A0AAD7ZR31_DIPPU</name>
<evidence type="ECO:0000313" key="1">
    <source>
        <dbReference type="EMBL" id="KAJ9584303.1"/>
    </source>
</evidence>
<sequence>LKSTCLKHFRNLYFPFRCNSYSKHPFEKKIMVQACHHSLALVVVCQKCTPPGDIATVDD</sequence>
<accession>A0AAD7ZR31</accession>
<gene>
    <name evidence="1" type="ORF">L9F63_021372</name>
</gene>
<reference evidence="1" key="2">
    <citation type="submission" date="2023-05" db="EMBL/GenBank/DDBJ databases">
        <authorList>
            <person name="Fouks B."/>
        </authorList>
    </citation>
    <scope>NUCLEOTIDE SEQUENCE</scope>
    <source>
        <strain evidence="1">Stay&amp;Tobe</strain>
        <tissue evidence="1">Testes</tissue>
    </source>
</reference>
<dbReference type="EMBL" id="JASPKZ010007432">
    <property type="protein sequence ID" value="KAJ9584303.1"/>
    <property type="molecule type" value="Genomic_DNA"/>
</dbReference>
<dbReference type="AlphaFoldDB" id="A0AAD7ZR31"/>